<dbReference type="OrthoDB" id="9805629at2"/>
<accession>A0A163BYN2</accession>
<dbReference type="PANTHER" id="PTHR30481">
    <property type="entry name" value="DNA ADENINE METHYLASE"/>
    <property type="match status" value="1"/>
</dbReference>
<keyword evidence="3 6" id="KW-0808">Transferase</keyword>
<dbReference type="InterPro" id="IPR029063">
    <property type="entry name" value="SAM-dependent_MTases_sf"/>
</dbReference>
<dbReference type="InterPro" id="IPR012327">
    <property type="entry name" value="MeTrfase_D12"/>
</dbReference>
<dbReference type="PANTHER" id="PTHR30481:SF4">
    <property type="entry name" value="SITE-SPECIFIC DNA-METHYLTRANSFERASE (ADENINE-SPECIFIC)"/>
    <property type="match status" value="1"/>
</dbReference>
<gene>
    <name evidence="6" type="ORF">AWE51_00195</name>
</gene>
<dbReference type="AlphaFoldDB" id="A0A163BYN2"/>
<keyword evidence="4" id="KW-0949">S-adenosyl-L-methionine</keyword>
<dbReference type="GO" id="GO:1904047">
    <property type="term" value="F:S-adenosyl-L-methionine binding"/>
    <property type="evidence" value="ECO:0007669"/>
    <property type="project" value="TreeGrafter"/>
</dbReference>
<evidence type="ECO:0000256" key="1">
    <source>
        <dbReference type="ARBA" id="ARBA00011900"/>
    </source>
</evidence>
<dbReference type="SUPFAM" id="SSF53335">
    <property type="entry name" value="S-adenosyl-L-methionine-dependent methyltransferases"/>
    <property type="match status" value="1"/>
</dbReference>
<protein>
    <recommendedName>
        <fullName evidence="1">site-specific DNA-methyltransferase (adenine-specific)</fullName>
        <ecNumber evidence="1">2.1.1.72</ecNumber>
    </recommendedName>
</protein>
<dbReference type="InterPro" id="IPR002052">
    <property type="entry name" value="DNA_methylase_N6_adenine_CS"/>
</dbReference>
<name>A0A163BYN2_9FLAO</name>
<evidence type="ECO:0000313" key="7">
    <source>
        <dbReference type="Proteomes" id="UP000076715"/>
    </source>
</evidence>
<organism evidence="6 7">
    <name type="scientific">Aquimarina aggregata</name>
    <dbReference type="NCBI Taxonomy" id="1642818"/>
    <lineage>
        <taxon>Bacteria</taxon>
        <taxon>Pseudomonadati</taxon>
        <taxon>Bacteroidota</taxon>
        <taxon>Flavobacteriia</taxon>
        <taxon>Flavobacteriales</taxon>
        <taxon>Flavobacteriaceae</taxon>
        <taxon>Aquimarina</taxon>
    </lineage>
</organism>
<dbReference type="GO" id="GO:0009307">
    <property type="term" value="P:DNA restriction-modification system"/>
    <property type="evidence" value="ECO:0007669"/>
    <property type="project" value="InterPro"/>
</dbReference>
<keyword evidence="7" id="KW-1185">Reference proteome</keyword>
<dbReference type="InterPro" id="IPR012263">
    <property type="entry name" value="M_m6A_EcoRV"/>
</dbReference>
<evidence type="ECO:0000256" key="2">
    <source>
        <dbReference type="ARBA" id="ARBA00022603"/>
    </source>
</evidence>
<dbReference type="EMBL" id="LQRT01000002">
    <property type="protein sequence ID" value="KZS41901.1"/>
    <property type="molecule type" value="Genomic_DNA"/>
</dbReference>
<dbReference type="Proteomes" id="UP000076715">
    <property type="component" value="Unassembled WGS sequence"/>
</dbReference>
<reference evidence="6 7" key="1">
    <citation type="submission" date="2016-01" db="EMBL/GenBank/DDBJ databases">
        <title>The draft genome sequence of Aquimarina sp. RZW4-3-2.</title>
        <authorList>
            <person name="Wang Y."/>
        </authorList>
    </citation>
    <scope>NUCLEOTIDE SEQUENCE [LARGE SCALE GENOMIC DNA]</scope>
    <source>
        <strain evidence="6 7">RZW4-3-2</strain>
    </source>
</reference>
<comment type="catalytic activity">
    <reaction evidence="5">
        <text>a 2'-deoxyadenosine in DNA + S-adenosyl-L-methionine = an N(6)-methyl-2'-deoxyadenosine in DNA + S-adenosyl-L-homocysteine + H(+)</text>
        <dbReference type="Rhea" id="RHEA:15197"/>
        <dbReference type="Rhea" id="RHEA-COMP:12418"/>
        <dbReference type="Rhea" id="RHEA-COMP:12419"/>
        <dbReference type="ChEBI" id="CHEBI:15378"/>
        <dbReference type="ChEBI" id="CHEBI:57856"/>
        <dbReference type="ChEBI" id="CHEBI:59789"/>
        <dbReference type="ChEBI" id="CHEBI:90615"/>
        <dbReference type="ChEBI" id="CHEBI:90616"/>
        <dbReference type="EC" id="2.1.1.72"/>
    </reaction>
</comment>
<dbReference type="GO" id="GO:0043565">
    <property type="term" value="F:sequence-specific DNA binding"/>
    <property type="evidence" value="ECO:0007669"/>
    <property type="project" value="TreeGrafter"/>
</dbReference>
<dbReference type="PIRSF" id="PIRSF000398">
    <property type="entry name" value="M_m6A_EcoRV"/>
    <property type="match status" value="1"/>
</dbReference>
<dbReference type="PRINTS" id="PR00505">
    <property type="entry name" value="D12N6MTFRASE"/>
</dbReference>
<keyword evidence="2 6" id="KW-0489">Methyltransferase</keyword>
<proteinExistence type="predicted"/>
<dbReference type="Pfam" id="PF02086">
    <property type="entry name" value="MethyltransfD12"/>
    <property type="match status" value="1"/>
</dbReference>
<dbReference type="STRING" id="1642818.AWE51_00195"/>
<evidence type="ECO:0000256" key="3">
    <source>
        <dbReference type="ARBA" id="ARBA00022679"/>
    </source>
</evidence>
<dbReference type="Gene3D" id="3.40.50.150">
    <property type="entry name" value="Vaccinia Virus protein VP39"/>
    <property type="match status" value="2"/>
</dbReference>
<dbReference type="GO" id="GO:0006298">
    <property type="term" value="P:mismatch repair"/>
    <property type="evidence" value="ECO:0007669"/>
    <property type="project" value="TreeGrafter"/>
</dbReference>
<comment type="caution">
    <text evidence="6">The sequence shown here is derived from an EMBL/GenBank/DDBJ whole genome shotgun (WGS) entry which is preliminary data.</text>
</comment>
<dbReference type="GO" id="GO:0009007">
    <property type="term" value="F:site-specific DNA-methyltransferase (adenine-specific) activity"/>
    <property type="evidence" value="ECO:0007669"/>
    <property type="project" value="UniProtKB-EC"/>
</dbReference>
<evidence type="ECO:0000313" key="6">
    <source>
        <dbReference type="EMBL" id="KZS41901.1"/>
    </source>
</evidence>
<sequence>MKKKDVTVFPGTTKLKTPISYYGGKQSMLKHILPLIPEHKIYVEPFFGGGAVFWAKASVKCEVINDVNGNITNFYEVLKHDFFNLRQKIEVTLHSRETYKQALVIYKLPLLFDRTIRAWAFWVVTNQGFNCKIGNWGYDREKRAHTISNKVEAFKEELTNRLRNTQVECNEASKVISSRDSKDTFVYADPPYIDSNQGHYGGYTHDHFRRDLDALANMEGKFLLSTYPSEILDEYIKKNGWYTRGIEKPLCAGNGSKIAKRKRKVEVLTSNYPI</sequence>
<evidence type="ECO:0000256" key="4">
    <source>
        <dbReference type="ARBA" id="ARBA00022691"/>
    </source>
</evidence>
<dbReference type="EC" id="2.1.1.72" evidence="1"/>
<evidence type="ECO:0000256" key="5">
    <source>
        <dbReference type="ARBA" id="ARBA00047942"/>
    </source>
</evidence>
<dbReference type="GO" id="GO:0032259">
    <property type="term" value="P:methylation"/>
    <property type="evidence" value="ECO:0007669"/>
    <property type="project" value="UniProtKB-KW"/>
</dbReference>
<dbReference type="PROSITE" id="PS00092">
    <property type="entry name" value="N6_MTASE"/>
    <property type="match status" value="1"/>
</dbReference>
<dbReference type="RefSeq" id="WP_066308683.1">
    <property type="nucleotide sequence ID" value="NZ_LQRT01000002.1"/>
</dbReference>